<feature type="transmembrane region" description="Helical" evidence="1">
    <location>
        <begin position="143"/>
        <end position="166"/>
    </location>
</feature>
<organism evidence="3 4">
    <name type="scientific">Paenibacillus artemisiicola</name>
    <dbReference type="NCBI Taxonomy" id="1172618"/>
    <lineage>
        <taxon>Bacteria</taxon>
        <taxon>Bacillati</taxon>
        <taxon>Bacillota</taxon>
        <taxon>Bacilli</taxon>
        <taxon>Bacillales</taxon>
        <taxon>Paenibacillaceae</taxon>
        <taxon>Paenibacillus</taxon>
    </lineage>
</organism>
<dbReference type="NCBIfam" id="NF038403">
    <property type="entry name" value="perm_prefix_1"/>
    <property type="match status" value="1"/>
</dbReference>
<comment type="caution">
    <text evidence="3">The sequence shown here is derived from an EMBL/GenBank/DDBJ whole genome shotgun (WGS) entry which is preliminary data.</text>
</comment>
<keyword evidence="1" id="KW-0472">Membrane</keyword>
<dbReference type="Pfam" id="PF04892">
    <property type="entry name" value="VanZ"/>
    <property type="match status" value="1"/>
</dbReference>
<evidence type="ECO:0000259" key="2">
    <source>
        <dbReference type="Pfam" id="PF04892"/>
    </source>
</evidence>
<accession>A0ABS3WEW2</accession>
<protein>
    <submittedName>
        <fullName evidence="3">VanZ family protein</fullName>
    </submittedName>
</protein>
<sequence>MNPFHEYLDRMLKGVRASEAAKRELYDELLDHLQQLRADYAAQGLADEHAVRLAVADFGDSGRLGGLLNKAMSPYRKWLRASAWVVLAVYALKVIQVLFLNWSRFSMRRSSFDMPGYYPHANLTPFVSIRNYAMNYSHYNFDIWFFNLFGNVLLFVPFGFLLPILFRKARSASAMLALSLACSLAIELTQLATRLGQFDVDDLLLNALGGLTGFAAWAAASRSARWVANKYRPASA</sequence>
<name>A0ABS3WEW2_9BACL</name>
<dbReference type="InterPro" id="IPR053150">
    <property type="entry name" value="Teicoplanin_resist-assoc"/>
</dbReference>
<feature type="transmembrane region" description="Helical" evidence="1">
    <location>
        <begin position="203"/>
        <end position="220"/>
    </location>
</feature>
<feature type="domain" description="VanZ-like" evidence="2">
    <location>
        <begin position="88"/>
        <end position="218"/>
    </location>
</feature>
<dbReference type="PANTHER" id="PTHR36834:SF1">
    <property type="entry name" value="INTEGRAL MEMBRANE PROTEIN"/>
    <property type="match status" value="1"/>
</dbReference>
<keyword evidence="4" id="KW-1185">Reference proteome</keyword>
<dbReference type="PANTHER" id="PTHR36834">
    <property type="entry name" value="MEMBRANE PROTEIN-RELATED"/>
    <property type="match status" value="1"/>
</dbReference>
<feature type="transmembrane region" description="Helical" evidence="1">
    <location>
        <begin position="81"/>
        <end position="102"/>
    </location>
</feature>
<feature type="transmembrane region" description="Helical" evidence="1">
    <location>
        <begin position="173"/>
        <end position="191"/>
    </location>
</feature>
<gene>
    <name evidence="3" type="ORF">I8J29_21855</name>
</gene>
<dbReference type="Proteomes" id="UP000670947">
    <property type="component" value="Unassembled WGS sequence"/>
</dbReference>
<evidence type="ECO:0000313" key="4">
    <source>
        <dbReference type="Proteomes" id="UP000670947"/>
    </source>
</evidence>
<keyword evidence="1" id="KW-1133">Transmembrane helix</keyword>
<dbReference type="EMBL" id="JAGGDJ010000024">
    <property type="protein sequence ID" value="MBO7746866.1"/>
    <property type="molecule type" value="Genomic_DNA"/>
</dbReference>
<keyword evidence="1" id="KW-0812">Transmembrane</keyword>
<evidence type="ECO:0000313" key="3">
    <source>
        <dbReference type="EMBL" id="MBO7746866.1"/>
    </source>
</evidence>
<evidence type="ECO:0000256" key="1">
    <source>
        <dbReference type="SAM" id="Phobius"/>
    </source>
</evidence>
<dbReference type="InterPro" id="IPR047928">
    <property type="entry name" value="Perm_prefix_1"/>
</dbReference>
<dbReference type="InterPro" id="IPR006976">
    <property type="entry name" value="VanZ-like"/>
</dbReference>
<proteinExistence type="predicted"/>
<dbReference type="RefSeq" id="WP_208849607.1">
    <property type="nucleotide sequence ID" value="NZ_JAGGDJ010000024.1"/>
</dbReference>
<reference evidence="3 4" key="1">
    <citation type="submission" date="2021-03" db="EMBL/GenBank/DDBJ databases">
        <title>Paenibacillus artemisicola MWE-103 whole genome sequence.</title>
        <authorList>
            <person name="Ham Y.J."/>
        </authorList>
    </citation>
    <scope>NUCLEOTIDE SEQUENCE [LARGE SCALE GENOMIC DNA]</scope>
    <source>
        <strain evidence="3 4">MWE-103</strain>
    </source>
</reference>